<evidence type="ECO:0008006" key="3">
    <source>
        <dbReference type="Google" id="ProtNLM"/>
    </source>
</evidence>
<organism evidence="1 2">
    <name type="scientific">Megalodesulfovibrio gigas (strain ATCC 19364 / DSM 1382 / NCIMB 9332 / VKM B-1759)</name>
    <name type="common">Desulfovibrio gigas</name>
    <dbReference type="NCBI Taxonomy" id="1121448"/>
    <lineage>
        <taxon>Bacteria</taxon>
        <taxon>Pseudomonadati</taxon>
        <taxon>Thermodesulfobacteriota</taxon>
        <taxon>Desulfovibrionia</taxon>
        <taxon>Desulfovibrionales</taxon>
        <taxon>Desulfovibrionaceae</taxon>
        <taxon>Megalodesulfovibrio</taxon>
    </lineage>
</organism>
<evidence type="ECO:0000313" key="2">
    <source>
        <dbReference type="Proteomes" id="UP000016587"/>
    </source>
</evidence>
<dbReference type="HOGENOM" id="CLU_2080958_0_0_7"/>
<reference evidence="2" key="2">
    <citation type="submission" date="2013-07" db="EMBL/GenBank/DDBJ databases">
        <authorList>
            <person name="Morais-Silva F.O."/>
            <person name="Rezende A.M."/>
            <person name="Pimentel C."/>
            <person name="Resende D.M."/>
            <person name="Santos C.I."/>
            <person name="Clemente C."/>
            <person name="de Oliveira L.M."/>
            <person name="da Silva S.M."/>
            <person name="Costa D.A."/>
            <person name="Varela-Raposo A."/>
            <person name="Horacio E.C.A."/>
            <person name="Matos M."/>
            <person name="Flores O."/>
            <person name="Ruiz J.C."/>
            <person name="Rodrigues-Pousada C."/>
        </authorList>
    </citation>
    <scope>NUCLEOTIDE SEQUENCE [LARGE SCALE GENOMIC DNA]</scope>
    <source>
        <strain evidence="2">ATCC 19364 / DSM 1382 / NCIMB 9332 / VKM B-1759</strain>
    </source>
</reference>
<dbReference type="eggNOG" id="COG1433">
    <property type="taxonomic scope" value="Bacteria"/>
</dbReference>
<reference evidence="1 2" key="1">
    <citation type="journal article" date="2013" name="J. Bacteriol.">
        <title>Roles of HynAB and Ech, the only two hydrogenases found in the model sulfate reducer Desulfovibrio gigas.</title>
        <authorList>
            <person name="Morais-Silva F.O."/>
            <person name="Santos C.I."/>
            <person name="Rodrigues R."/>
            <person name="Pereira I.A."/>
            <person name="Rodrigues-Pousada C."/>
        </authorList>
    </citation>
    <scope>NUCLEOTIDE SEQUENCE [LARGE SCALE GENOMIC DNA]</scope>
    <source>
        <strain evidence="2">ATCC 19364 / DSM 1382 / NCIMB 9332 / VKM B-1759</strain>
    </source>
</reference>
<protein>
    <recommendedName>
        <fullName evidence="3">Dinitrogenase iron-molybdenum cofactor biosynthesis domain-containing protein</fullName>
    </recommendedName>
</protein>
<dbReference type="KEGG" id="dgg:DGI_2937"/>
<dbReference type="AlphaFoldDB" id="T2GFI7"/>
<dbReference type="EMBL" id="CP006585">
    <property type="protein sequence ID" value="AGW14662.1"/>
    <property type="molecule type" value="Genomic_DNA"/>
</dbReference>
<evidence type="ECO:0000313" key="1">
    <source>
        <dbReference type="EMBL" id="AGW14662.1"/>
    </source>
</evidence>
<dbReference type="STRING" id="1121448.DGI_2937"/>
<dbReference type="Gene3D" id="3.30.420.130">
    <property type="entry name" value="Dinitrogenase iron-molybdenum cofactor biosynthesis domain"/>
    <property type="match status" value="1"/>
</dbReference>
<dbReference type="RefSeq" id="WP_021761715.1">
    <property type="nucleotide sequence ID" value="NC_022444.1"/>
</dbReference>
<sequence>MPRLLIPLLGLEVAPRFDLATEVWIGELDAATPEHITGSTIIVLPQASAEDLCQLILKEAVDVVLCGGIEEEFYDYLQWKRIQVIDSVIALADDAARAYGRGELGPGTPDIRVLLPRG</sequence>
<dbReference type="PATRIC" id="fig|1121448.10.peg.2899"/>
<dbReference type="OrthoDB" id="5457537at2"/>
<dbReference type="SUPFAM" id="SSF53146">
    <property type="entry name" value="Nitrogenase accessory factor-like"/>
    <property type="match status" value="1"/>
</dbReference>
<dbReference type="InterPro" id="IPR036105">
    <property type="entry name" value="DiNase_FeMo-co_biosyn_sf"/>
</dbReference>
<name>T2GFI7_MEGG1</name>
<accession>T2GFI7</accession>
<keyword evidence="2" id="KW-1185">Reference proteome</keyword>
<dbReference type="Proteomes" id="UP000016587">
    <property type="component" value="Chromosome"/>
</dbReference>
<gene>
    <name evidence="1" type="ORF">DGI_2937</name>
</gene>
<proteinExistence type="predicted"/>